<dbReference type="AlphaFoldDB" id="A0A1J6J265"/>
<dbReference type="PANTHER" id="PTHR33437:SF2">
    <property type="entry name" value="OS06G0361200 PROTEIN"/>
    <property type="match status" value="1"/>
</dbReference>
<proteinExistence type="predicted"/>
<reference evidence="2" key="1">
    <citation type="submission" date="2016-11" db="EMBL/GenBank/DDBJ databases">
        <title>The genome of Nicotiana attenuata.</title>
        <authorList>
            <person name="Xu S."/>
            <person name="Brockmoeller T."/>
            <person name="Gaquerel E."/>
            <person name="Navarro A."/>
            <person name="Kuhl H."/>
            <person name="Gase K."/>
            <person name="Ling Z."/>
            <person name="Zhou W."/>
            <person name="Kreitzer C."/>
            <person name="Stanke M."/>
            <person name="Tang H."/>
            <person name="Lyons E."/>
            <person name="Pandey P."/>
            <person name="Pandey S.P."/>
            <person name="Timmermann B."/>
            <person name="Baldwin I.T."/>
        </authorList>
    </citation>
    <scope>NUCLEOTIDE SEQUENCE [LARGE SCALE GENOMIC DNA]</scope>
    <source>
        <strain evidence="2">UT</strain>
    </source>
</reference>
<dbReference type="Proteomes" id="UP000187609">
    <property type="component" value="Unassembled WGS sequence"/>
</dbReference>
<evidence type="ECO:0000256" key="1">
    <source>
        <dbReference type="SAM" id="MobiDB-lite"/>
    </source>
</evidence>
<dbReference type="SMR" id="A0A1J6J265"/>
<sequence>MTRSKFKASGLDGTEYFASLEMAKKSRSHTTSATAICGGNTPFSLFDEFSPTTSNLGEFEDLVDSPVSTKVNALMTNATNVDKKFTMMEQTIEVSKKSVEDKDLQIAQLMNKLEAFAPGESSHVPPRSPGSTSQKTAIEESLAKFNIQKEKQSTSVLEFKKNVASKHQTKESMAVKATSVKVTTKQKVKKDKTPSQYPKEEKRRPTLKDIEAKVYPFQDSDVSTILDELLAKKVIDLPESKRPEEIGKVSDPKYCKFHRVISHPTEKYFVLKEKIMTLVSEGKIIIDMDETEEANHASIALKVKKCSRLQNASSTAVLQFGSFEPVEVDLPRKTLEGSLELDTQSKDKDYEGWTLVTHKKQKHQAVLRLQLPKPREKISDVDKLQLPRIVKPSISKKINGALSPNF</sequence>
<gene>
    <name evidence="2" type="ORF">A4A49_04639</name>
</gene>
<dbReference type="Gramene" id="OIT05051">
    <property type="protein sequence ID" value="OIT05051"/>
    <property type="gene ID" value="A4A49_04639"/>
</dbReference>
<dbReference type="PANTHER" id="PTHR33437">
    <property type="entry name" value="OS06G0361200 PROTEIN"/>
    <property type="match status" value="1"/>
</dbReference>
<evidence type="ECO:0000313" key="3">
    <source>
        <dbReference type="Proteomes" id="UP000187609"/>
    </source>
</evidence>
<evidence type="ECO:0008006" key="4">
    <source>
        <dbReference type="Google" id="ProtNLM"/>
    </source>
</evidence>
<name>A0A1J6J265_NICAT</name>
<feature type="region of interest" description="Disordered" evidence="1">
    <location>
        <begin position="184"/>
        <end position="204"/>
    </location>
</feature>
<comment type="caution">
    <text evidence="2">The sequence shown here is derived from an EMBL/GenBank/DDBJ whole genome shotgun (WGS) entry which is preliminary data.</text>
</comment>
<organism evidence="2 3">
    <name type="scientific">Nicotiana attenuata</name>
    <name type="common">Coyote tobacco</name>
    <dbReference type="NCBI Taxonomy" id="49451"/>
    <lineage>
        <taxon>Eukaryota</taxon>
        <taxon>Viridiplantae</taxon>
        <taxon>Streptophyta</taxon>
        <taxon>Embryophyta</taxon>
        <taxon>Tracheophyta</taxon>
        <taxon>Spermatophyta</taxon>
        <taxon>Magnoliopsida</taxon>
        <taxon>eudicotyledons</taxon>
        <taxon>Gunneridae</taxon>
        <taxon>Pentapetalae</taxon>
        <taxon>asterids</taxon>
        <taxon>lamiids</taxon>
        <taxon>Solanales</taxon>
        <taxon>Solanaceae</taxon>
        <taxon>Nicotianoideae</taxon>
        <taxon>Nicotianeae</taxon>
        <taxon>Nicotiana</taxon>
    </lineage>
</organism>
<protein>
    <recommendedName>
        <fullName evidence="4">Retrotransposon gag protein</fullName>
    </recommendedName>
</protein>
<keyword evidence="3" id="KW-1185">Reference proteome</keyword>
<evidence type="ECO:0000313" key="2">
    <source>
        <dbReference type="EMBL" id="OIT05051.1"/>
    </source>
</evidence>
<accession>A0A1J6J265</accession>
<dbReference type="EMBL" id="MJEQ01037185">
    <property type="protein sequence ID" value="OIT05051.1"/>
    <property type="molecule type" value="Genomic_DNA"/>
</dbReference>